<dbReference type="AlphaFoldDB" id="D7FGT2"/>
<feature type="region of interest" description="Disordered" evidence="1">
    <location>
        <begin position="1"/>
        <end position="25"/>
    </location>
</feature>
<dbReference type="Proteomes" id="UP000002630">
    <property type="component" value="Linkage Group LG29"/>
</dbReference>
<dbReference type="EMBL" id="FN649754">
    <property type="protein sequence ID" value="CBJ28358.1"/>
    <property type="molecule type" value="Genomic_DNA"/>
</dbReference>
<reference evidence="2 3" key="1">
    <citation type="journal article" date="2010" name="Nature">
        <title>The Ectocarpus genome and the independent evolution of multicellularity in brown algae.</title>
        <authorList>
            <person name="Cock J.M."/>
            <person name="Sterck L."/>
            <person name="Rouze P."/>
            <person name="Scornet D."/>
            <person name="Allen A.E."/>
            <person name="Amoutzias G."/>
            <person name="Anthouard V."/>
            <person name="Artiguenave F."/>
            <person name="Aury J.M."/>
            <person name="Badger J.H."/>
            <person name="Beszteri B."/>
            <person name="Billiau K."/>
            <person name="Bonnet E."/>
            <person name="Bothwell J.H."/>
            <person name="Bowler C."/>
            <person name="Boyen C."/>
            <person name="Brownlee C."/>
            <person name="Carrano C.J."/>
            <person name="Charrier B."/>
            <person name="Cho G.Y."/>
            <person name="Coelho S.M."/>
            <person name="Collen J."/>
            <person name="Corre E."/>
            <person name="Da Silva C."/>
            <person name="Delage L."/>
            <person name="Delaroque N."/>
            <person name="Dittami S.M."/>
            <person name="Doulbeau S."/>
            <person name="Elias M."/>
            <person name="Farnham G."/>
            <person name="Gachon C.M."/>
            <person name="Gschloessl B."/>
            <person name="Heesch S."/>
            <person name="Jabbari K."/>
            <person name="Jubin C."/>
            <person name="Kawai H."/>
            <person name="Kimura K."/>
            <person name="Kloareg B."/>
            <person name="Kupper F.C."/>
            <person name="Lang D."/>
            <person name="Le Bail A."/>
            <person name="Leblanc C."/>
            <person name="Lerouge P."/>
            <person name="Lohr M."/>
            <person name="Lopez P.J."/>
            <person name="Martens C."/>
            <person name="Maumus F."/>
            <person name="Michel G."/>
            <person name="Miranda-Saavedra D."/>
            <person name="Morales J."/>
            <person name="Moreau H."/>
            <person name="Motomura T."/>
            <person name="Nagasato C."/>
            <person name="Napoli C.A."/>
            <person name="Nelson D.R."/>
            <person name="Nyvall-Collen P."/>
            <person name="Peters A.F."/>
            <person name="Pommier C."/>
            <person name="Potin P."/>
            <person name="Poulain J."/>
            <person name="Quesneville H."/>
            <person name="Read B."/>
            <person name="Rensing S.A."/>
            <person name="Ritter A."/>
            <person name="Rousvoal S."/>
            <person name="Samanta M."/>
            <person name="Samson G."/>
            <person name="Schroeder D.C."/>
            <person name="Segurens B."/>
            <person name="Strittmatter M."/>
            <person name="Tonon T."/>
            <person name="Tregear J.W."/>
            <person name="Valentin K."/>
            <person name="von Dassow P."/>
            <person name="Yamagishi T."/>
            <person name="Van de Peer Y."/>
            <person name="Wincker P."/>
        </authorList>
    </citation>
    <scope>NUCLEOTIDE SEQUENCE [LARGE SCALE GENOMIC DNA]</scope>
    <source>
        <strain evidence="3">Ec32 / CCAP1310/4</strain>
    </source>
</reference>
<evidence type="ECO:0000313" key="3">
    <source>
        <dbReference type="Proteomes" id="UP000002630"/>
    </source>
</evidence>
<dbReference type="EMBL" id="FN647694">
    <property type="protein sequence ID" value="CBJ28358.1"/>
    <property type="molecule type" value="Genomic_DNA"/>
</dbReference>
<name>D7FGT2_ECTSI</name>
<gene>
    <name evidence="2" type="ORF">Esi_0101_0081</name>
</gene>
<evidence type="ECO:0000313" key="2">
    <source>
        <dbReference type="EMBL" id="CBJ28358.1"/>
    </source>
</evidence>
<protein>
    <submittedName>
        <fullName evidence="2">Uncharacterized protein</fullName>
    </submittedName>
</protein>
<dbReference type="InParanoid" id="D7FGT2"/>
<organism evidence="2 3">
    <name type="scientific">Ectocarpus siliculosus</name>
    <name type="common">Brown alga</name>
    <name type="synonym">Conferva siliculosa</name>
    <dbReference type="NCBI Taxonomy" id="2880"/>
    <lineage>
        <taxon>Eukaryota</taxon>
        <taxon>Sar</taxon>
        <taxon>Stramenopiles</taxon>
        <taxon>Ochrophyta</taxon>
        <taxon>PX clade</taxon>
        <taxon>Phaeophyceae</taxon>
        <taxon>Ectocarpales</taxon>
        <taxon>Ectocarpaceae</taxon>
        <taxon>Ectocarpus</taxon>
    </lineage>
</organism>
<accession>D7FGT2</accession>
<keyword evidence="3" id="KW-1185">Reference proteome</keyword>
<proteinExistence type="predicted"/>
<sequence length="202" mass="22242">MALDFRENGSGGAATSGVEDASDGPTRLAASIPAGVMIQWMLDCPGFVEKLLANTSGHTLSESDRVNGRVPEAHAMPIPTRRTDGVRQGATYAKHLPWRPEGAERLFHDRRRTGNHWNHDEERLVFLTPAHLFTDAFDFRNQLGAWPLVGLSAPRVRWKDDLGFILEAISVLQKGCRARLATADKVKEDGDGRTAVARHVPD</sequence>
<evidence type="ECO:0000256" key="1">
    <source>
        <dbReference type="SAM" id="MobiDB-lite"/>
    </source>
</evidence>